<dbReference type="PANTHER" id="PTHR43884:SF20">
    <property type="entry name" value="ACYL-COA DEHYDROGENASE FADE28"/>
    <property type="match status" value="1"/>
</dbReference>
<feature type="domain" description="Acyl-CoA dehydrogenase/oxidase N-terminal" evidence="7">
    <location>
        <begin position="9"/>
        <end position="116"/>
    </location>
</feature>
<organism evidence="8 9">
    <name type="scientific">Pseudomonas fluorescens</name>
    <dbReference type="NCBI Taxonomy" id="294"/>
    <lineage>
        <taxon>Bacteria</taxon>
        <taxon>Pseudomonadati</taxon>
        <taxon>Pseudomonadota</taxon>
        <taxon>Gammaproteobacteria</taxon>
        <taxon>Pseudomonadales</taxon>
        <taxon>Pseudomonadaceae</taxon>
        <taxon>Pseudomonas</taxon>
    </lineage>
</organism>
<dbReference type="InterPro" id="IPR009100">
    <property type="entry name" value="AcylCoA_DH/oxidase_NM_dom_sf"/>
</dbReference>
<keyword evidence="3" id="KW-0285">Flavoprotein</keyword>
<dbReference type="Gene3D" id="1.20.140.10">
    <property type="entry name" value="Butyryl-CoA Dehydrogenase, subunit A, domain 3"/>
    <property type="match status" value="1"/>
</dbReference>
<keyword evidence="4" id="KW-0274">FAD</keyword>
<dbReference type="CDD" id="cd00567">
    <property type="entry name" value="ACAD"/>
    <property type="match status" value="1"/>
</dbReference>
<dbReference type="InterPro" id="IPR046373">
    <property type="entry name" value="Acyl-CoA_Oxase/DH_mid-dom_sf"/>
</dbReference>
<proteinExistence type="inferred from homology"/>
<dbReference type="InterPro" id="IPR036250">
    <property type="entry name" value="AcylCo_DH-like_C"/>
</dbReference>
<feature type="domain" description="Acyl-CoA dehydrogenase/oxidase C-terminal" evidence="6">
    <location>
        <begin position="226"/>
        <end position="352"/>
    </location>
</feature>
<evidence type="ECO:0000256" key="1">
    <source>
        <dbReference type="ARBA" id="ARBA00001974"/>
    </source>
</evidence>
<evidence type="ECO:0000256" key="5">
    <source>
        <dbReference type="ARBA" id="ARBA00023002"/>
    </source>
</evidence>
<dbReference type="Gene3D" id="1.10.540.10">
    <property type="entry name" value="Acyl-CoA dehydrogenase/oxidase, N-terminal domain"/>
    <property type="match status" value="1"/>
</dbReference>
<dbReference type="InterPro" id="IPR037069">
    <property type="entry name" value="AcylCoA_DH/ox_N_sf"/>
</dbReference>
<dbReference type="Pfam" id="PF02771">
    <property type="entry name" value="Acyl-CoA_dh_N"/>
    <property type="match status" value="1"/>
</dbReference>
<dbReference type="OrthoDB" id="9769473at2"/>
<dbReference type="RefSeq" id="WP_150644045.1">
    <property type="nucleotide sequence ID" value="NZ_CABVHQ010000049.1"/>
</dbReference>
<comment type="similarity">
    <text evidence="2">Belongs to the acyl-CoA dehydrogenase family.</text>
</comment>
<dbReference type="Proteomes" id="UP000337909">
    <property type="component" value="Unassembled WGS sequence"/>
</dbReference>
<dbReference type="AlphaFoldDB" id="A0A5E7DTZ3"/>
<accession>A0A5E7DTZ3</accession>
<gene>
    <name evidence="8" type="ORF">PS691_04192</name>
</gene>
<dbReference type="SUPFAM" id="SSF47203">
    <property type="entry name" value="Acyl-CoA dehydrogenase C-terminal domain-like"/>
    <property type="match status" value="1"/>
</dbReference>
<reference evidence="8 9" key="1">
    <citation type="submission" date="2019-09" db="EMBL/GenBank/DDBJ databases">
        <authorList>
            <person name="Chandra G."/>
            <person name="Truman W A."/>
        </authorList>
    </citation>
    <scope>NUCLEOTIDE SEQUENCE [LARGE SCALE GENOMIC DNA]</scope>
    <source>
        <strain evidence="8">PS691</strain>
    </source>
</reference>
<dbReference type="EC" id="1.3.99.-" evidence="8"/>
<dbReference type="Pfam" id="PF00441">
    <property type="entry name" value="Acyl-CoA_dh_1"/>
    <property type="match status" value="1"/>
</dbReference>
<protein>
    <submittedName>
        <fullName evidence="8">Acyl-CoA dehydrogenase FadE27</fullName>
        <ecNumber evidence="8">1.3.99.-</ecNumber>
    </submittedName>
</protein>
<dbReference type="Gene3D" id="2.40.110.10">
    <property type="entry name" value="Butyryl-CoA Dehydrogenase, subunit A, domain 2"/>
    <property type="match status" value="1"/>
</dbReference>
<dbReference type="InterPro" id="IPR009075">
    <property type="entry name" value="AcylCo_DH/oxidase_C"/>
</dbReference>
<evidence type="ECO:0000313" key="8">
    <source>
        <dbReference type="EMBL" id="VVO21073.1"/>
    </source>
</evidence>
<evidence type="ECO:0000256" key="4">
    <source>
        <dbReference type="ARBA" id="ARBA00022827"/>
    </source>
</evidence>
<keyword evidence="5 8" id="KW-0560">Oxidoreductase</keyword>
<dbReference type="EMBL" id="CABVHQ010000049">
    <property type="protein sequence ID" value="VVO21073.1"/>
    <property type="molecule type" value="Genomic_DNA"/>
</dbReference>
<dbReference type="InterPro" id="IPR013786">
    <property type="entry name" value="AcylCoA_DH/ox_N"/>
</dbReference>
<evidence type="ECO:0000313" key="9">
    <source>
        <dbReference type="Proteomes" id="UP000337909"/>
    </source>
</evidence>
<dbReference type="PANTHER" id="PTHR43884">
    <property type="entry name" value="ACYL-COA DEHYDROGENASE"/>
    <property type="match status" value="1"/>
</dbReference>
<dbReference type="GO" id="GO:0050660">
    <property type="term" value="F:flavin adenine dinucleotide binding"/>
    <property type="evidence" value="ECO:0007669"/>
    <property type="project" value="InterPro"/>
</dbReference>
<evidence type="ECO:0000256" key="3">
    <source>
        <dbReference type="ARBA" id="ARBA00022630"/>
    </source>
</evidence>
<evidence type="ECO:0000256" key="2">
    <source>
        <dbReference type="ARBA" id="ARBA00009347"/>
    </source>
</evidence>
<evidence type="ECO:0000259" key="7">
    <source>
        <dbReference type="Pfam" id="PF02771"/>
    </source>
</evidence>
<comment type="cofactor">
    <cofactor evidence="1">
        <name>FAD</name>
        <dbReference type="ChEBI" id="CHEBI:57692"/>
    </cofactor>
</comment>
<name>A0A5E7DTZ3_PSEFL</name>
<dbReference type="GO" id="GO:0003995">
    <property type="term" value="F:acyl-CoA dehydrogenase activity"/>
    <property type="evidence" value="ECO:0007669"/>
    <property type="project" value="TreeGrafter"/>
</dbReference>
<evidence type="ECO:0000259" key="6">
    <source>
        <dbReference type="Pfam" id="PF00441"/>
    </source>
</evidence>
<dbReference type="SUPFAM" id="SSF56645">
    <property type="entry name" value="Acyl-CoA dehydrogenase NM domain-like"/>
    <property type="match status" value="1"/>
</dbReference>
<sequence length="363" mass="39386">MTTDLETIAMLRDSLERYTADHYDFLQRWPRLEQAGGYDPATWQTFAEFGWLSLRLPEELGGLDADAVAIGAVMEVVGSRLLLEPLLASAVVATGLLLKQGSVSQQTELLPALAAGLLKLVFAHDEPEQQACRYEAGTLSGTKLAVLHGDTAEQFLVSARDAQGQRVFCLVDANAAGLTRQSFLLVDGRGAATLHFAEVVAPLLQPEANAMSADAALAELQDEASVALCAESLGVATSLLRITNDYLKMRQQFGKPLASNQALQHRMADLYLLTEEIRALTRAAQQAMTLPLAERARTLSGARAYIAQAARHIGNEAIQLHGGVGITDELEVSHYFRRLMVISALFGNRDAHFSRFVELSLAE</sequence>